<gene>
    <name evidence="2" type="ORF">ANN_14084</name>
</gene>
<dbReference type="EMBL" id="JAJSOF020000019">
    <property type="protein sequence ID" value="KAJ4438145.1"/>
    <property type="molecule type" value="Genomic_DNA"/>
</dbReference>
<dbReference type="Proteomes" id="UP001148838">
    <property type="component" value="Unassembled WGS sequence"/>
</dbReference>
<evidence type="ECO:0000313" key="2">
    <source>
        <dbReference type="EMBL" id="KAJ4438145.1"/>
    </source>
</evidence>
<dbReference type="InterPro" id="IPR036397">
    <property type="entry name" value="RNaseH_sf"/>
</dbReference>
<feature type="region of interest" description="Disordered" evidence="1">
    <location>
        <begin position="74"/>
        <end position="124"/>
    </location>
</feature>
<dbReference type="Gene3D" id="3.30.420.10">
    <property type="entry name" value="Ribonuclease H-like superfamily/Ribonuclease H"/>
    <property type="match status" value="1"/>
</dbReference>
<dbReference type="PANTHER" id="PTHR47326">
    <property type="entry name" value="TRANSPOSABLE ELEMENT TC3 TRANSPOSASE-LIKE PROTEIN"/>
    <property type="match status" value="1"/>
</dbReference>
<reference evidence="2 3" key="1">
    <citation type="journal article" date="2022" name="Allergy">
        <title>Genome assembly and annotation of Periplaneta americana reveal a comprehensive cockroach allergen profile.</title>
        <authorList>
            <person name="Wang L."/>
            <person name="Xiong Q."/>
            <person name="Saelim N."/>
            <person name="Wang L."/>
            <person name="Nong W."/>
            <person name="Wan A.T."/>
            <person name="Shi M."/>
            <person name="Liu X."/>
            <person name="Cao Q."/>
            <person name="Hui J.H.L."/>
            <person name="Sookrung N."/>
            <person name="Leung T.F."/>
            <person name="Tungtrongchitr A."/>
            <person name="Tsui S.K.W."/>
        </authorList>
    </citation>
    <scope>NUCLEOTIDE SEQUENCE [LARGE SCALE GENOMIC DNA]</scope>
    <source>
        <strain evidence="2">PWHHKU_190912</strain>
    </source>
</reference>
<keyword evidence="3" id="KW-1185">Reference proteome</keyword>
<accession>A0ABQ8SVC2</accession>
<name>A0ABQ8SVC2_PERAM</name>
<protein>
    <submittedName>
        <fullName evidence="2">Uncharacterized protein</fullName>
    </submittedName>
</protein>
<evidence type="ECO:0000313" key="3">
    <source>
        <dbReference type="Proteomes" id="UP001148838"/>
    </source>
</evidence>
<dbReference type="PANTHER" id="PTHR47326:SF1">
    <property type="entry name" value="HTH PSQ-TYPE DOMAIN-CONTAINING PROTEIN"/>
    <property type="match status" value="1"/>
</dbReference>
<proteinExistence type="predicted"/>
<feature type="compositionally biased region" description="Polar residues" evidence="1">
    <location>
        <begin position="115"/>
        <end position="124"/>
    </location>
</feature>
<organism evidence="2 3">
    <name type="scientific">Periplaneta americana</name>
    <name type="common">American cockroach</name>
    <name type="synonym">Blatta americana</name>
    <dbReference type="NCBI Taxonomy" id="6978"/>
    <lineage>
        <taxon>Eukaryota</taxon>
        <taxon>Metazoa</taxon>
        <taxon>Ecdysozoa</taxon>
        <taxon>Arthropoda</taxon>
        <taxon>Hexapoda</taxon>
        <taxon>Insecta</taxon>
        <taxon>Pterygota</taxon>
        <taxon>Neoptera</taxon>
        <taxon>Polyneoptera</taxon>
        <taxon>Dictyoptera</taxon>
        <taxon>Blattodea</taxon>
        <taxon>Blattoidea</taxon>
        <taxon>Blattidae</taxon>
        <taxon>Blattinae</taxon>
        <taxon>Periplaneta</taxon>
    </lineage>
</organism>
<feature type="compositionally biased region" description="Acidic residues" evidence="1">
    <location>
        <begin position="85"/>
        <end position="111"/>
    </location>
</feature>
<sequence>MLDRLCADPDFMSKIFFSDEATFHVSGKVNRHDVWTWGSQNPPAIQEHVRDSPKLNVWCGLSQQQVIGPFFFAEKTHKRGGTYPDYDDNDDDDEEEEEEEEEEEKDDDNDNDNNSARYGNTPEG</sequence>
<evidence type="ECO:0000256" key="1">
    <source>
        <dbReference type="SAM" id="MobiDB-lite"/>
    </source>
</evidence>
<comment type="caution">
    <text evidence="2">The sequence shown here is derived from an EMBL/GenBank/DDBJ whole genome shotgun (WGS) entry which is preliminary data.</text>
</comment>